<keyword evidence="2" id="KW-1185">Reference proteome</keyword>
<gene>
    <name evidence="1" type="ORF">WN944_001515</name>
</gene>
<dbReference type="EMBL" id="JBCGBO010000004">
    <property type="protein sequence ID" value="KAK9209151.1"/>
    <property type="molecule type" value="Genomic_DNA"/>
</dbReference>
<reference evidence="1 2" key="1">
    <citation type="submission" date="2024-05" db="EMBL/GenBank/DDBJ databases">
        <title>Haplotype-resolved chromosome-level genome assembly of Huyou (Citrus changshanensis).</title>
        <authorList>
            <person name="Miao C."/>
            <person name="Chen W."/>
            <person name="Wu Y."/>
            <person name="Wang L."/>
            <person name="Zhao S."/>
            <person name="Grierson D."/>
            <person name="Xu C."/>
            <person name="Chen K."/>
        </authorList>
    </citation>
    <scope>NUCLEOTIDE SEQUENCE [LARGE SCALE GENOMIC DNA]</scope>
    <source>
        <strain evidence="1">01-14</strain>
        <tissue evidence="1">Leaf</tissue>
    </source>
</reference>
<evidence type="ECO:0000313" key="2">
    <source>
        <dbReference type="Proteomes" id="UP001428341"/>
    </source>
</evidence>
<proteinExistence type="predicted"/>
<dbReference type="Proteomes" id="UP001428341">
    <property type="component" value="Unassembled WGS sequence"/>
</dbReference>
<sequence length="216" mass="24318">MGLNNRMEELIDLFIEVPPQLLVVAVLDSVKSSLYQAIDSSLGRRRERMNKKPPCGGLRGLDGDAVKTKKYVFASAHSANYFNFVCYLETLVPSMTIILWQQGLQSRITDIKQQMQQLKHMDSEIIDRIKTFEIEAGISSSSKSRDIVGQDDGMEELLDLLIEGPPQFSLVAILDSIGLDKTAFAREAYNSSYVKHYFDCHAWISEPYSNDADDAD</sequence>
<dbReference type="AlphaFoldDB" id="A0AAP0ML21"/>
<evidence type="ECO:0000313" key="1">
    <source>
        <dbReference type="EMBL" id="KAK9209151.1"/>
    </source>
</evidence>
<name>A0AAP0ML21_9ROSI</name>
<dbReference type="Gene3D" id="3.40.50.300">
    <property type="entry name" value="P-loop containing nucleotide triphosphate hydrolases"/>
    <property type="match status" value="1"/>
</dbReference>
<accession>A0AAP0ML21</accession>
<protein>
    <submittedName>
        <fullName evidence="1">Uncharacterized protein</fullName>
    </submittedName>
</protein>
<organism evidence="1 2">
    <name type="scientific">Citrus x changshan-huyou</name>
    <dbReference type="NCBI Taxonomy" id="2935761"/>
    <lineage>
        <taxon>Eukaryota</taxon>
        <taxon>Viridiplantae</taxon>
        <taxon>Streptophyta</taxon>
        <taxon>Embryophyta</taxon>
        <taxon>Tracheophyta</taxon>
        <taxon>Spermatophyta</taxon>
        <taxon>Magnoliopsida</taxon>
        <taxon>eudicotyledons</taxon>
        <taxon>Gunneridae</taxon>
        <taxon>Pentapetalae</taxon>
        <taxon>rosids</taxon>
        <taxon>malvids</taxon>
        <taxon>Sapindales</taxon>
        <taxon>Rutaceae</taxon>
        <taxon>Aurantioideae</taxon>
        <taxon>Citrus</taxon>
    </lineage>
</organism>
<dbReference type="InterPro" id="IPR027417">
    <property type="entry name" value="P-loop_NTPase"/>
</dbReference>
<comment type="caution">
    <text evidence="1">The sequence shown here is derived from an EMBL/GenBank/DDBJ whole genome shotgun (WGS) entry which is preliminary data.</text>
</comment>